<reference evidence="2 3" key="1">
    <citation type="submission" date="2016-10" db="EMBL/GenBank/DDBJ databases">
        <authorList>
            <person name="de Groot N.N."/>
        </authorList>
    </citation>
    <scope>NUCLEOTIDE SEQUENCE [LARGE SCALE GENOMIC DNA]</scope>
    <source>
        <strain evidence="2 3">ATCC BAA-466</strain>
    </source>
</reference>
<dbReference type="Proteomes" id="UP000199708">
    <property type="component" value="Unassembled WGS sequence"/>
</dbReference>
<evidence type="ECO:0000313" key="2">
    <source>
        <dbReference type="EMBL" id="SDF97190.1"/>
    </source>
</evidence>
<name>A0A1G7QHU2_9LACT</name>
<accession>A0A1G7QHU2</accession>
<organism evidence="2 3">
    <name type="scientific">Facklamia miroungae</name>
    <dbReference type="NCBI Taxonomy" id="120956"/>
    <lineage>
        <taxon>Bacteria</taxon>
        <taxon>Bacillati</taxon>
        <taxon>Bacillota</taxon>
        <taxon>Bacilli</taxon>
        <taxon>Lactobacillales</taxon>
        <taxon>Aerococcaceae</taxon>
        <taxon>Facklamia</taxon>
    </lineage>
</organism>
<dbReference type="EMBL" id="FNCK01000002">
    <property type="protein sequence ID" value="SDF97190.1"/>
    <property type="molecule type" value="Genomic_DNA"/>
</dbReference>
<dbReference type="PANTHER" id="PTHR43798:SF33">
    <property type="entry name" value="HYDROLASE, PUTATIVE (AFU_ORTHOLOGUE AFUA_2G14860)-RELATED"/>
    <property type="match status" value="1"/>
</dbReference>
<dbReference type="OrthoDB" id="9775557at2"/>
<dbReference type="SUPFAM" id="SSF53474">
    <property type="entry name" value="alpha/beta-Hydrolases"/>
    <property type="match status" value="1"/>
</dbReference>
<dbReference type="RefSeq" id="WP_090289163.1">
    <property type="nucleotide sequence ID" value="NZ_FNCK01000002.1"/>
</dbReference>
<dbReference type="PANTHER" id="PTHR43798">
    <property type="entry name" value="MONOACYLGLYCEROL LIPASE"/>
    <property type="match status" value="1"/>
</dbReference>
<dbReference type="InterPro" id="IPR029058">
    <property type="entry name" value="AB_hydrolase_fold"/>
</dbReference>
<gene>
    <name evidence="2" type="ORF">SAMN05421791_10269</name>
</gene>
<proteinExistence type="predicted"/>
<dbReference type="STRING" id="120956.SAMN05421791_10269"/>
<keyword evidence="3" id="KW-1185">Reference proteome</keyword>
<dbReference type="InterPro" id="IPR050266">
    <property type="entry name" value="AB_hydrolase_sf"/>
</dbReference>
<feature type="domain" description="AB hydrolase-1" evidence="1">
    <location>
        <begin position="6"/>
        <end position="107"/>
    </location>
</feature>
<dbReference type="GO" id="GO:0016020">
    <property type="term" value="C:membrane"/>
    <property type="evidence" value="ECO:0007669"/>
    <property type="project" value="TreeGrafter"/>
</dbReference>
<dbReference type="Pfam" id="PF00561">
    <property type="entry name" value="Abhydrolase_1"/>
    <property type="match status" value="1"/>
</dbReference>
<dbReference type="AlphaFoldDB" id="A0A1G7QHU2"/>
<evidence type="ECO:0000313" key="3">
    <source>
        <dbReference type="Proteomes" id="UP000199708"/>
    </source>
</evidence>
<dbReference type="InterPro" id="IPR000073">
    <property type="entry name" value="AB_hydrolase_1"/>
</dbReference>
<protein>
    <submittedName>
        <fullName evidence="2">Pimeloyl-ACP methyl ester carboxylesterase</fullName>
    </submittedName>
</protein>
<evidence type="ECO:0000259" key="1">
    <source>
        <dbReference type="Pfam" id="PF00561"/>
    </source>
</evidence>
<sequence>MLEECIYFINGFGGIKEDSENFLKLLSNKGLRVNYLYLPGHEEAFNDKVVAKEDLINFYKETIGEKPSIIIGHSIGGEIAAFLATHLSNISKVILLDGGIISSEDFGVSLEDELINAKQILSSGNYKYMNEESALNLLILNHSIQLSITSKAYKTPTLLLISDLQEVLPTKLKRSKNLNDNISMKIIENTSHAIYQDQPEKIAEEIAGWLNKTNPK</sequence>
<dbReference type="Gene3D" id="3.40.50.1820">
    <property type="entry name" value="alpha/beta hydrolase"/>
    <property type="match status" value="1"/>
</dbReference>